<name>A0A0C3QPP3_9AGAM</name>
<gene>
    <name evidence="2" type="ORF">M407DRAFT_242667</name>
</gene>
<reference evidence="2 3" key="1">
    <citation type="submission" date="2014-04" db="EMBL/GenBank/DDBJ databases">
        <authorList>
            <consortium name="DOE Joint Genome Institute"/>
            <person name="Kuo A."/>
            <person name="Girlanda M."/>
            <person name="Perotto S."/>
            <person name="Kohler A."/>
            <person name="Nagy L.G."/>
            <person name="Floudas D."/>
            <person name="Copeland A."/>
            <person name="Barry K.W."/>
            <person name="Cichocki N."/>
            <person name="Veneault-Fourrey C."/>
            <person name="LaButti K."/>
            <person name="Lindquist E.A."/>
            <person name="Lipzen A."/>
            <person name="Lundell T."/>
            <person name="Morin E."/>
            <person name="Murat C."/>
            <person name="Sun H."/>
            <person name="Tunlid A."/>
            <person name="Henrissat B."/>
            <person name="Grigoriev I.V."/>
            <person name="Hibbett D.S."/>
            <person name="Martin F."/>
            <person name="Nordberg H.P."/>
            <person name="Cantor M.N."/>
            <person name="Hua S.X."/>
        </authorList>
    </citation>
    <scope>NUCLEOTIDE SEQUENCE [LARGE SCALE GENOMIC DNA]</scope>
    <source>
        <strain evidence="2 3">MUT 4182</strain>
    </source>
</reference>
<proteinExistence type="predicted"/>
<dbReference type="OrthoDB" id="8922241at2759"/>
<feature type="compositionally biased region" description="Basic residues" evidence="1">
    <location>
        <begin position="63"/>
        <end position="72"/>
    </location>
</feature>
<keyword evidence="3" id="KW-1185">Reference proteome</keyword>
<evidence type="ECO:0000313" key="3">
    <source>
        <dbReference type="Proteomes" id="UP000054248"/>
    </source>
</evidence>
<dbReference type="Gene3D" id="3.30.160.60">
    <property type="entry name" value="Classic Zinc Finger"/>
    <property type="match status" value="1"/>
</dbReference>
<dbReference type="EMBL" id="KN822984">
    <property type="protein sequence ID" value="KIO29329.1"/>
    <property type="molecule type" value="Genomic_DNA"/>
</dbReference>
<dbReference type="HOGENOM" id="CLU_1644968_0_0_1"/>
<evidence type="ECO:0008006" key="4">
    <source>
        <dbReference type="Google" id="ProtNLM"/>
    </source>
</evidence>
<dbReference type="InterPro" id="IPR036236">
    <property type="entry name" value="Znf_C2H2_sf"/>
</dbReference>
<dbReference type="AlphaFoldDB" id="A0A0C3QPP3"/>
<dbReference type="Proteomes" id="UP000054248">
    <property type="component" value="Unassembled WGS sequence"/>
</dbReference>
<evidence type="ECO:0000313" key="2">
    <source>
        <dbReference type="EMBL" id="KIO29329.1"/>
    </source>
</evidence>
<reference evidence="3" key="2">
    <citation type="submission" date="2015-01" db="EMBL/GenBank/DDBJ databases">
        <title>Evolutionary Origins and Diversification of the Mycorrhizal Mutualists.</title>
        <authorList>
            <consortium name="DOE Joint Genome Institute"/>
            <consortium name="Mycorrhizal Genomics Consortium"/>
            <person name="Kohler A."/>
            <person name="Kuo A."/>
            <person name="Nagy L.G."/>
            <person name="Floudas D."/>
            <person name="Copeland A."/>
            <person name="Barry K.W."/>
            <person name="Cichocki N."/>
            <person name="Veneault-Fourrey C."/>
            <person name="LaButti K."/>
            <person name="Lindquist E.A."/>
            <person name="Lipzen A."/>
            <person name="Lundell T."/>
            <person name="Morin E."/>
            <person name="Murat C."/>
            <person name="Riley R."/>
            <person name="Ohm R."/>
            <person name="Sun H."/>
            <person name="Tunlid A."/>
            <person name="Henrissat B."/>
            <person name="Grigoriev I.V."/>
            <person name="Hibbett D.S."/>
            <person name="Martin F."/>
        </authorList>
    </citation>
    <scope>NUCLEOTIDE SEQUENCE [LARGE SCALE GENOMIC DNA]</scope>
    <source>
        <strain evidence="3">MUT 4182</strain>
    </source>
</reference>
<sequence>MFARPHDLRRHANIHTDILPFTCLACNKGFKRSDARQRHWKQYLDCKDLHMALEERGFDGGGKRRRSTKSQGRKAAENDFVTRRGSSIALPIAETNSSVPRTSLLGPFLNSLTRRASSTPLPDVPFPFGSSFSILTPFVTSAPEPSLGLFAGTDNPLFLDL</sequence>
<evidence type="ECO:0000256" key="1">
    <source>
        <dbReference type="SAM" id="MobiDB-lite"/>
    </source>
</evidence>
<dbReference type="STRING" id="1051891.A0A0C3QPP3"/>
<feature type="region of interest" description="Disordered" evidence="1">
    <location>
        <begin position="57"/>
        <end position="78"/>
    </location>
</feature>
<protein>
    <recommendedName>
        <fullName evidence="4">C2H2-type domain-containing protein</fullName>
    </recommendedName>
</protein>
<organism evidence="2 3">
    <name type="scientific">Tulasnella calospora MUT 4182</name>
    <dbReference type="NCBI Taxonomy" id="1051891"/>
    <lineage>
        <taxon>Eukaryota</taxon>
        <taxon>Fungi</taxon>
        <taxon>Dikarya</taxon>
        <taxon>Basidiomycota</taxon>
        <taxon>Agaricomycotina</taxon>
        <taxon>Agaricomycetes</taxon>
        <taxon>Cantharellales</taxon>
        <taxon>Tulasnellaceae</taxon>
        <taxon>Tulasnella</taxon>
    </lineage>
</organism>
<dbReference type="SUPFAM" id="SSF57667">
    <property type="entry name" value="beta-beta-alpha zinc fingers"/>
    <property type="match status" value="1"/>
</dbReference>
<accession>A0A0C3QPP3</accession>